<feature type="domain" description="Calcineurin-like phosphoesterase" evidence="1">
    <location>
        <begin position="15"/>
        <end position="149"/>
    </location>
</feature>
<dbReference type="Gene3D" id="3.60.21.10">
    <property type="match status" value="1"/>
</dbReference>
<dbReference type="AlphaFoldDB" id="A0A7S8E732"/>
<dbReference type="GO" id="GO:0016787">
    <property type="term" value="F:hydrolase activity"/>
    <property type="evidence" value="ECO:0007669"/>
    <property type="project" value="InterPro"/>
</dbReference>
<evidence type="ECO:0000259" key="1">
    <source>
        <dbReference type="Pfam" id="PF00149"/>
    </source>
</evidence>
<evidence type="ECO:0000313" key="2">
    <source>
        <dbReference type="EMBL" id="QPC81557.1"/>
    </source>
</evidence>
<dbReference type="EMBL" id="CP062983">
    <property type="protein sequence ID" value="QPC81557.1"/>
    <property type="molecule type" value="Genomic_DNA"/>
</dbReference>
<dbReference type="SUPFAM" id="SSF56300">
    <property type="entry name" value="Metallo-dependent phosphatases"/>
    <property type="match status" value="1"/>
</dbReference>
<dbReference type="CDD" id="cd00838">
    <property type="entry name" value="MPP_superfamily"/>
    <property type="match status" value="1"/>
</dbReference>
<protein>
    <submittedName>
        <fullName evidence="2">Metallophosphoesterase</fullName>
    </submittedName>
</protein>
<evidence type="ECO:0000313" key="3">
    <source>
        <dbReference type="Proteomes" id="UP000594468"/>
    </source>
</evidence>
<dbReference type="Proteomes" id="UP000594468">
    <property type="component" value="Chromosome"/>
</dbReference>
<gene>
    <name evidence="2" type="ORF">G4Y79_17945</name>
</gene>
<dbReference type="KEGG" id="pmet:G4Y79_17945"/>
<dbReference type="InterPro" id="IPR004843">
    <property type="entry name" value="Calcineurin-like_PHP"/>
</dbReference>
<organism evidence="2 3">
    <name type="scientific">Phototrophicus methaneseepsis</name>
    <dbReference type="NCBI Taxonomy" id="2710758"/>
    <lineage>
        <taxon>Bacteria</taxon>
        <taxon>Bacillati</taxon>
        <taxon>Chloroflexota</taxon>
        <taxon>Candidatus Thermofontia</taxon>
        <taxon>Phototrophicales</taxon>
        <taxon>Phototrophicaceae</taxon>
        <taxon>Phototrophicus</taxon>
    </lineage>
</organism>
<name>A0A7S8E732_9CHLR</name>
<sequence length="332" mass="37342">MSHPRAIDIDNGVAMVVTDLHGDGVAYTQIRQKFVELYQQGAVQYLILAGDMVHGYGPEEDDLSIPILLDIMRLQAHYKPGTVVMLLGNHEMPHIYSTTLAKGDIEFTPRFERLLTQSGQRTEILAFLRSLPFFVRTKAGVLINHSGAAPAINSVQIAEDILTFDHEALLRLAEDKIARNYTRAQLASNREYMAQARYFLGITGADDPRLTHFLRGQLISQMSQEFALLWDILFTRNELGWTLDAYSFVLDAYLRHISALSPYKQRVLVSGHIPVRGGYALIGKHQLRLASYTHANPHEEGAYLLLDCGQPITTAAQLVPFLRPTFSQPEKR</sequence>
<dbReference type="InterPro" id="IPR029052">
    <property type="entry name" value="Metallo-depent_PP-like"/>
</dbReference>
<keyword evidence="3" id="KW-1185">Reference proteome</keyword>
<dbReference type="Pfam" id="PF00149">
    <property type="entry name" value="Metallophos"/>
    <property type="match status" value="1"/>
</dbReference>
<reference evidence="2 3" key="1">
    <citation type="submission" date="2020-02" db="EMBL/GenBank/DDBJ databases">
        <authorList>
            <person name="Zheng R.K."/>
            <person name="Sun C.M."/>
        </authorList>
    </citation>
    <scope>NUCLEOTIDE SEQUENCE [LARGE SCALE GENOMIC DNA]</scope>
    <source>
        <strain evidence="3">rifampicinis</strain>
    </source>
</reference>
<proteinExistence type="predicted"/>
<dbReference type="RefSeq" id="WP_195169629.1">
    <property type="nucleotide sequence ID" value="NZ_CP062983.1"/>
</dbReference>
<accession>A0A7S8E732</accession>